<sequence length="547" mass="62143">MLIPVLFAAATFLSSYLYTKVTKLRYLRFAQYEHIPQLPTSLLWGHLKTLGELTKRGTNDRHPDKIFEEMWEAKGKPPIMFVDLRPVSAPMLLVTTHEVAEQVSRPSKLFPLSPTKSPTWTHMAPIIGMTSILAKEGHEWKDLRRRYTPGFTSRHLWTLLPLILEKTKPFIQHLDHFAATNQVFPIETIISNLTFDIIGAAVLYVDLNAQHLDRSQQGEVIRLLWELLRTYADDKNNLPWWLIPRVHYKRRRLGKRIDTLVRALVCQKYAEAKSQRSSSSTTKDISSIVALSFQDSDTETLLTPSKLTETSDQVRTFLFAGHDSLTSSLQWAFYELSRTPRALQAVRKELDSVLGPETDPAAICARLLSHSEDIFPKMKYINAVIKETLRLHPPASTVRMAAPGSGFTLRTSATDGQKDYLVDGLILYSCQSIIQRDPAVYGDNADKWVPERWLEKNADIPAAAWRPFERGPRNCMGQELANLESRVIIAIVARKYEFVKVGLGESVSNDVDEYGQFKVREELYNTRRVTAKPVDGTLMPVKLASPS</sequence>
<dbReference type="AlphaFoldDB" id="A0AAN7B1X7"/>
<evidence type="ECO:0000313" key="5">
    <source>
        <dbReference type="EMBL" id="KAK4209721.1"/>
    </source>
</evidence>
<comment type="cofactor">
    <cofactor evidence="4">
        <name>heme</name>
        <dbReference type="ChEBI" id="CHEBI:30413"/>
    </cofactor>
</comment>
<dbReference type="GO" id="GO:0016705">
    <property type="term" value="F:oxidoreductase activity, acting on paired donors, with incorporation or reduction of molecular oxygen"/>
    <property type="evidence" value="ECO:0007669"/>
    <property type="project" value="InterPro"/>
</dbReference>
<dbReference type="GO" id="GO:0005506">
    <property type="term" value="F:iron ion binding"/>
    <property type="evidence" value="ECO:0007669"/>
    <property type="project" value="InterPro"/>
</dbReference>
<evidence type="ECO:0000256" key="1">
    <source>
        <dbReference type="ARBA" id="ARBA00022617"/>
    </source>
</evidence>
<keyword evidence="3 4" id="KW-0408">Iron</keyword>
<dbReference type="InterPro" id="IPR036396">
    <property type="entry name" value="Cyt_P450_sf"/>
</dbReference>
<name>A0AAN7B1X7_9PEZI</name>
<dbReference type="SUPFAM" id="SSF48264">
    <property type="entry name" value="Cytochrome P450"/>
    <property type="match status" value="1"/>
</dbReference>
<accession>A0AAN7B1X7</accession>
<reference evidence="5" key="2">
    <citation type="submission" date="2023-05" db="EMBL/GenBank/DDBJ databases">
        <authorList>
            <consortium name="Lawrence Berkeley National Laboratory"/>
            <person name="Steindorff A."/>
            <person name="Hensen N."/>
            <person name="Bonometti L."/>
            <person name="Westerberg I."/>
            <person name="Brannstrom I.O."/>
            <person name="Guillou S."/>
            <person name="Cros-Aarteil S."/>
            <person name="Calhoun S."/>
            <person name="Haridas S."/>
            <person name="Kuo A."/>
            <person name="Mondo S."/>
            <person name="Pangilinan J."/>
            <person name="Riley R."/>
            <person name="Labutti K."/>
            <person name="Andreopoulos B."/>
            <person name="Lipzen A."/>
            <person name="Chen C."/>
            <person name="Yanf M."/>
            <person name="Daum C."/>
            <person name="Ng V."/>
            <person name="Clum A."/>
            <person name="Ohm R."/>
            <person name="Martin F."/>
            <person name="Silar P."/>
            <person name="Natvig D."/>
            <person name="Lalanne C."/>
            <person name="Gautier V."/>
            <person name="Ament-Velasquez S.L."/>
            <person name="Kruys A."/>
            <person name="Hutchinson M.I."/>
            <person name="Powell A.J."/>
            <person name="Barry K."/>
            <person name="Miller A.N."/>
            <person name="Grigoriev I.V."/>
            <person name="Debuchy R."/>
            <person name="Gladieux P."/>
            <person name="Thoren M.H."/>
            <person name="Johannesson H."/>
        </authorList>
    </citation>
    <scope>NUCLEOTIDE SEQUENCE</scope>
    <source>
        <strain evidence="5">PSN293</strain>
    </source>
</reference>
<dbReference type="GO" id="GO:0004497">
    <property type="term" value="F:monooxygenase activity"/>
    <property type="evidence" value="ECO:0007669"/>
    <property type="project" value="InterPro"/>
</dbReference>
<dbReference type="EMBL" id="MU858196">
    <property type="protein sequence ID" value="KAK4209721.1"/>
    <property type="molecule type" value="Genomic_DNA"/>
</dbReference>
<keyword evidence="1 4" id="KW-0349">Heme</keyword>
<protein>
    <submittedName>
        <fullName evidence="5">Cytochrome P450</fullName>
    </submittedName>
</protein>
<dbReference type="GO" id="GO:0020037">
    <property type="term" value="F:heme binding"/>
    <property type="evidence" value="ECO:0007669"/>
    <property type="project" value="InterPro"/>
</dbReference>
<dbReference type="PANTHER" id="PTHR24305">
    <property type="entry name" value="CYTOCHROME P450"/>
    <property type="match status" value="1"/>
</dbReference>
<dbReference type="PRINTS" id="PR00463">
    <property type="entry name" value="EP450I"/>
</dbReference>
<dbReference type="Gene3D" id="1.10.630.10">
    <property type="entry name" value="Cytochrome P450"/>
    <property type="match status" value="1"/>
</dbReference>
<dbReference type="CDD" id="cd11051">
    <property type="entry name" value="CYP59-like"/>
    <property type="match status" value="1"/>
</dbReference>
<gene>
    <name evidence="5" type="ORF">QBC37DRAFT_351355</name>
</gene>
<comment type="caution">
    <text evidence="5">The sequence shown here is derived from an EMBL/GenBank/DDBJ whole genome shotgun (WGS) entry which is preliminary data.</text>
</comment>
<dbReference type="Proteomes" id="UP001301769">
    <property type="component" value="Unassembled WGS sequence"/>
</dbReference>
<evidence type="ECO:0000313" key="6">
    <source>
        <dbReference type="Proteomes" id="UP001301769"/>
    </source>
</evidence>
<reference evidence="5" key="1">
    <citation type="journal article" date="2023" name="Mol. Phylogenet. Evol.">
        <title>Genome-scale phylogeny and comparative genomics of the fungal order Sordariales.</title>
        <authorList>
            <person name="Hensen N."/>
            <person name="Bonometti L."/>
            <person name="Westerberg I."/>
            <person name="Brannstrom I.O."/>
            <person name="Guillou S."/>
            <person name="Cros-Aarteil S."/>
            <person name="Calhoun S."/>
            <person name="Haridas S."/>
            <person name="Kuo A."/>
            <person name="Mondo S."/>
            <person name="Pangilinan J."/>
            <person name="Riley R."/>
            <person name="LaButti K."/>
            <person name="Andreopoulos B."/>
            <person name="Lipzen A."/>
            <person name="Chen C."/>
            <person name="Yan M."/>
            <person name="Daum C."/>
            <person name="Ng V."/>
            <person name="Clum A."/>
            <person name="Steindorff A."/>
            <person name="Ohm R.A."/>
            <person name="Martin F."/>
            <person name="Silar P."/>
            <person name="Natvig D.O."/>
            <person name="Lalanne C."/>
            <person name="Gautier V."/>
            <person name="Ament-Velasquez S.L."/>
            <person name="Kruys A."/>
            <person name="Hutchinson M.I."/>
            <person name="Powell A.J."/>
            <person name="Barry K."/>
            <person name="Miller A.N."/>
            <person name="Grigoriev I.V."/>
            <person name="Debuchy R."/>
            <person name="Gladieux P."/>
            <person name="Hiltunen Thoren M."/>
            <person name="Johannesson H."/>
        </authorList>
    </citation>
    <scope>NUCLEOTIDE SEQUENCE</scope>
    <source>
        <strain evidence="5">PSN293</strain>
    </source>
</reference>
<feature type="binding site" description="axial binding residue" evidence="4">
    <location>
        <position position="475"/>
    </location>
    <ligand>
        <name>heme</name>
        <dbReference type="ChEBI" id="CHEBI:30413"/>
    </ligand>
    <ligandPart>
        <name>Fe</name>
        <dbReference type="ChEBI" id="CHEBI:18248"/>
    </ligandPart>
</feature>
<evidence type="ECO:0000256" key="4">
    <source>
        <dbReference type="PIRSR" id="PIRSR602401-1"/>
    </source>
</evidence>
<dbReference type="InterPro" id="IPR050121">
    <property type="entry name" value="Cytochrome_P450_monoxygenase"/>
</dbReference>
<dbReference type="PRINTS" id="PR00385">
    <property type="entry name" value="P450"/>
</dbReference>
<keyword evidence="6" id="KW-1185">Reference proteome</keyword>
<dbReference type="PANTHER" id="PTHR24305:SF222">
    <property type="entry name" value="CYTOCHROME P450 MONOOXYGENASE STCS"/>
    <property type="match status" value="1"/>
</dbReference>
<dbReference type="InterPro" id="IPR001128">
    <property type="entry name" value="Cyt_P450"/>
</dbReference>
<dbReference type="Pfam" id="PF00067">
    <property type="entry name" value="p450"/>
    <property type="match status" value="1"/>
</dbReference>
<keyword evidence="2 4" id="KW-0479">Metal-binding</keyword>
<evidence type="ECO:0000256" key="3">
    <source>
        <dbReference type="ARBA" id="ARBA00023004"/>
    </source>
</evidence>
<dbReference type="InterPro" id="IPR002401">
    <property type="entry name" value="Cyt_P450_E_grp-I"/>
</dbReference>
<organism evidence="5 6">
    <name type="scientific">Rhypophila decipiens</name>
    <dbReference type="NCBI Taxonomy" id="261697"/>
    <lineage>
        <taxon>Eukaryota</taxon>
        <taxon>Fungi</taxon>
        <taxon>Dikarya</taxon>
        <taxon>Ascomycota</taxon>
        <taxon>Pezizomycotina</taxon>
        <taxon>Sordariomycetes</taxon>
        <taxon>Sordariomycetidae</taxon>
        <taxon>Sordariales</taxon>
        <taxon>Naviculisporaceae</taxon>
        <taxon>Rhypophila</taxon>
    </lineage>
</organism>
<proteinExistence type="predicted"/>
<evidence type="ECO:0000256" key="2">
    <source>
        <dbReference type="ARBA" id="ARBA00022723"/>
    </source>
</evidence>